<dbReference type="EMBL" id="JAHXZI010000019">
    <property type="protein sequence ID" value="MBW6438248.1"/>
    <property type="molecule type" value="Genomic_DNA"/>
</dbReference>
<accession>A0ABS7BDC9</accession>
<keyword evidence="2" id="KW-0964">Secreted</keyword>
<proteinExistence type="predicted"/>
<dbReference type="PROSITE" id="PS00330">
    <property type="entry name" value="HEMOLYSIN_CALCIUM"/>
    <property type="match status" value="2"/>
</dbReference>
<keyword evidence="4" id="KW-0732">Signal</keyword>
<dbReference type="Proteomes" id="UP001519863">
    <property type="component" value="Unassembled WGS sequence"/>
</dbReference>
<dbReference type="InterPro" id="IPR018511">
    <property type="entry name" value="Hemolysin-typ_Ca-bd_CS"/>
</dbReference>
<dbReference type="PANTHER" id="PTHR38340:SF1">
    <property type="entry name" value="S-LAYER PROTEIN"/>
    <property type="match status" value="1"/>
</dbReference>
<sequence>MPSIPRLATAGLIAALSATAFTAPAQAAAVGVVSVTSASKVQFKAATGQQSRVVVLRSGNRITIWDEFAPLKAGKGCEADETDKRAVYCTTAETPERVTVWAYDQNDEIVNDSDVPTTVYGGTGDDRILGGTNRDRLSGQAGNDDIDGGGGNDSIWGGAGTDTLNGRTGDDRLFGGSGGDSLYGSDGNDVLRGEKGADYLSGGNGNDRLVGGNGKDKLYGGAGDDRLNGKDSRRQVADLLDGGVNDSSGDLCNGTRLDERVNCEK</sequence>
<evidence type="ECO:0000256" key="3">
    <source>
        <dbReference type="SAM" id="MobiDB-lite"/>
    </source>
</evidence>
<feature type="region of interest" description="Disordered" evidence="3">
    <location>
        <begin position="114"/>
        <end position="232"/>
    </location>
</feature>
<evidence type="ECO:0000313" key="5">
    <source>
        <dbReference type="EMBL" id="MBW6438248.1"/>
    </source>
</evidence>
<feature type="compositionally biased region" description="Basic and acidic residues" evidence="3">
    <location>
        <begin position="124"/>
        <end position="137"/>
    </location>
</feature>
<dbReference type="Gene3D" id="2.150.10.10">
    <property type="entry name" value="Serralysin-like metalloprotease, C-terminal"/>
    <property type="match status" value="2"/>
</dbReference>
<gene>
    <name evidence="5" type="ORF">KZ829_31430</name>
</gene>
<evidence type="ECO:0000256" key="4">
    <source>
        <dbReference type="SAM" id="SignalP"/>
    </source>
</evidence>
<evidence type="ECO:0008006" key="7">
    <source>
        <dbReference type="Google" id="ProtNLM"/>
    </source>
</evidence>
<dbReference type="RefSeq" id="WP_220147486.1">
    <property type="nucleotide sequence ID" value="NZ_JAHXZI010000019.1"/>
</dbReference>
<dbReference type="SUPFAM" id="SSF51120">
    <property type="entry name" value="beta-Roll"/>
    <property type="match status" value="1"/>
</dbReference>
<keyword evidence="6" id="KW-1185">Reference proteome</keyword>
<dbReference type="PRINTS" id="PR00313">
    <property type="entry name" value="CABNDNGRPT"/>
</dbReference>
<dbReference type="InterPro" id="IPR001343">
    <property type="entry name" value="Hemolysn_Ca-bd"/>
</dbReference>
<dbReference type="Pfam" id="PF00353">
    <property type="entry name" value="HemolysinCabind"/>
    <property type="match status" value="2"/>
</dbReference>
<reference evidence="5 6" key="1">
    <citation type="journal article" date="2013" name="Antonie Van Leeuwenhoek">
        <title>Actinoplanes hulinensis sp. nov., a novel actinomycete isolated from soybean root (Glycine max (L.) Merr).</title>
        <authorList>
            <person name="Shen Y."/>
            <person name="Liu C."/>
            <person name="Wang X."/>
            <person name="Zhao J."/>
            <person name="Jia F."/>
            <person name="Zhang Y."/>
            <person name="Wang L."/>
            <person name="Yang D."/>
            <person name="Xiang W."/>
        </authorList>
    </citation>
    <scope>NUCLEOTIDE SEQUENCE [LARGE SCALE GENOMIC DNA]</scope>
    <source>
        <strain evidence="5 6">NEAU-M9</strain>
    </source>
</reference>
<feature type="compositionally biased region" description="Gly residues" evidence="3">
    <location>
        <begin position="148"/>
        <end position="160"/>
    </location>
</feature>
<dbReference type="PANTHER" id="PTHR38340">
    <property type="entry name" value="S-LAYER PROTEIN"/>
    <property type="match status" value="1"/>
</dbReference>
<evidence type="ECO:0000256" key="2">
    <source>
        <dbReference type="ARBA" id="ARBA00022525"/>
    </source>
</evidence>
<dbReference type="InterPro" id="IPR050557">
    <property type="entry name" value="RTX_toxin/Mannuronan_C5-epim"/>
</dbReference>
<organism evidence="5 6">
    <name type="scientific">Actinoplanes hulinensis</name>
    <dbReference type="NCBI Taxonomy" id="1144547"/>
    <lineage>
        <taxon>Bacteria</taxon>
        <taxon>Bacillati</taxon>
        <taxon>Actinomycetota</taxon>
        <taxon>Actinomycetes</taxon>
        <taxon>Micromonosporales</taxon>
        <taxon>Micromonosporaceae</taxon>
        <taxon>Actinoplanes</taxon>
    </lineage>
</organism>
<feature type="signal peptide" evidence="4">
    <location>
        <begin position="1"/>
        <end position="27"/>
    </location>
</feature>
<dbReference type="InterPro" id="IPR011049">
    <property type="entry name" value="Serralysin-like_metalloprot_C"/>
</dbReference>
<name>A0ABS7BDC9_9ACTN</name>
<evidence type="ECO:0000256" key="1">
    <source>
        <dbReference type="ARBA" id="ARBA00004613"/>
    </source>
</evidence>
<comment type="subcellular location">
    <subcellularLocation>
        <location evidence="1">Secreted</location>
    </subcellularLocation>
</comment>
<comment type="caution">
    <text evidence="5">The sequence shown here is derived from an EMBL/GenBank/DDBJ whole genome shotgun (WGS) entry which is preliminary data.</text>
</comment>
<feature type="compositionally biased region" description="Basic and acidic residues" evidence="3">
    <location>
        <begin position="214"/>
        <end position="232"/>
    </location>
</feature>
<protein>
    <recommendedName>
        <fullName evidence="7">Hemolysin type calcium-binding protein</fullName>
    </recommendedName>
</protein>
<feature type="chain" id="PRO_5045285684" description="Hemolysin type calcium-binding protein" evidence="4">
    <location>
        <begin position="28"/>
        <end position="265"/>
    </location>
</feature>
<evidence type="ECO:0000313" key="6">
    <source>
        <dbReference type="Proteomes" id="UP001519863"/>
    </source>
</evidence>